<reference evidence="5 6" key="1">
    <citation type="journal article" date="2015" name="Genome Announc.">
        <title>Genome Sequence of a Sulfate-Reducing Thermophilic Bacterium, Thermodesulfobacterium commune DSM 2178T (Phylum Thermodesulfobacteria).</title>
        <authorList>
            <person name="Bhatnagar S."/>
            <person name="Badger J.H."/>
            <person name="Madupu R."/>
            <person name="Khouri H.M."/>
            <person name="O'Connor E.M."/>
            <person name="Robb F.T."/>
            <person name="Ward N.L."/>
            <person name="Eisen J.A."/>
        </authorList>
    </citation>
    <scope>NUCLEOTIDE SEQUENCE [LARGE SCALE GENOMIC DNA]</scope>
    <source>
        <strain evidence="5 6">DSM 2178</strain>
    </source>
</reference>
<protein>
    <recommendedName>
        <fullName evidence="4">Ppx/GppA phosphatase N-terminal domain-containing protein</fullName>
    </recommendedName>
</protein>
<evidence type="ECO:0000313" key="5">
    <source>
        <dbReference type="EMBL" id="AIH04422.1"/>
    </source>
</evidence>
<dbReference type="RefSeq" id="WP_038062689.1">
    <property type="nucleotide sequence ID" value="NZ_CP008796.1"/>
</dbReference>
<dbReference type="HOGENOM" id="CLU_025908_1_2_0"/>
<dbReference type="eggNOG" id="COG0776">
    <property type="taxonomic scope" value="Bacteria"/>
</dbReference>
<evidence type="ECO:0000313" key="6">
    <source>
        <dbReference type="Proteomes" id="UP000028481"/>
    </source>
</evidence>
<evidence type="ECO:0000256" key="1">
    <source>
        <dbReference type="ARBA" id="ARBA00010529"/>
    </source>
</evidence>
<dbReference type="CDD" id="cd13836">
    <property type="entry name" value="IHF_B"/>
    <property type="match status" value="1"/>
</dbReference>
<dbReference type="SUPFAM" id="SSF47729">
    <property type="entry name" value="IHF-like DNA-binding proteins"/>
    <property type="match status" value="1"/>
</dbReference>
<dbReference type="GO" id="GO:0030527">
    <property type="term" value="F:structural constituent of chromatin"/>
    <property type="evidence" value="ECO:0007669"/>
    <property type="project" value="InterPro"/>
</dbReference>
<keyword evidence="2" id="KW-0238">DNA-binding</keyword>
<dbReference type="InterPro" id="IPR000119">
    <property type="entry name" value="Hist_DNA-bd"/>
</dbReference>
<dbReference type="CDD" id="cd24054">
    <property type="entry name" value="ASKHA_NBD_AaPPX-GppA_MtPPX2-like"/>
    <property type="match status" value="1"/>
</dbReference>
<dbReference type="Proteomes" id="UP000028481">
    <property type="component" value="Chromosome"/>
</dbReference>
<evidence type="ECO:0000256" key="3">
    <source>
        <dbReference type="RuleBase" id="RU003939"/>
    </source>
</evidence>
<dbReference type="SMART" id="SM00411">
    <property type="entry name" value="BHL"/>
    <property type="match status" value="1"/>
</dbReference>
<dbReference type="GO" id="GO:0003677">
    <property type="term" value="F:DNA binding"/>
    <property type="evidence" value="ECO:0007669"/>
    <property type="project" value="UniProtKB-KW"/>
</dbReference>
<dbReference type="Gene3D" id="4.10.520.10">
    <property type="entry name" value="IHF-like DNA-binding proteins"/>
    <property type="match status" value="1"/>
</dbReference>
<dbReference type="Gene3D" id="3.30.420.40">
    <property type="match status" value="1"/>
</dbReference>
<evidence type="ECO:0000256" key="2">
    <source>
        <dbReference type="ARBA" id="ARBA00023125"/>
    </source>
</evidence>
<dbReference type="KEGG" id="tcm:HL41_06670"/>
<dbReference type="PaxDb" id="289377-HL41_06670"/>
<dbReference type="InterPro" id="IPR010992">
    <property type="entry name" value="IHF-like_DNA-bd_dom_sf"/>
</dbReference>
<dbReference type="InterPro" id="IPR043129">
    <property type="entry name" value="ATPase_NBD"/>
</dbReference>
<dbReference type="InterPro" id="IPR050273">
    <property type="entry name" value="GppA/Ppx_hydrolase"/>
</dbReference>
<dbReference type="GO" id="GO:0016462">
    <property type="term" value="F:pyrophosphatase activity"/>
    <property type="evidence" value="ECO:0007669"/>
    <property type="project" value="TreeGrafter"/>
</dbReference>
<dbReference type="Pfam" id="PF00216">
    <property type="entry name" value="Bac_DNA_binding"/>
    <property type="match status" value="1"/>
</dbReference>
<proteinExistence type="inferred from homology"/>
<dbReference type="SUPFAM" id="SSF53067">
    <property type="entry name" value="Actin-like ATPase domain"/>
    <property type="match status" value="2"/>
</dbReference>
<dbReference type="OrthoDB" id="9807195at2"/>
<gene>
    <name evidence="5" type="ORF">HL41_06670</name>
</gene>
<dbReference type="AlphaFoldDB" id="A0A075X0A0"/>
<keyword evidence="6" id="KW-1185">Reference proteome</keyword>
<evidence type="ECO:0000259" key="4">
    <source>
        <dbReference type="Pfam" id="PF02541"/>
    </source>
</evidence>
<dbReference type="PANTHER" id="PTHR30005">
    <property type="entry name" value="EXOPOLYPHOSPHATASE"/>
    <property type="match status" value="1"/>
</dbReference>
<dbReference type="PANTHER" id="PTHR30005:SF0">
    <property type="entry name" value="RETROGRADE REGULATION PROTEIN 2"/>
    <property type="match status" value="1"/>
</dbReference>
<accession>A0A075X0A0</accession>
<dbReference type="eggNOG" id="COG0248">
    <property type="taxonomic scope" value="Bacteria"/>
</dbReference>
<dbReference type="Gene3D" id="3.30.420.150">
    <property type="entry name" value="Exopolyphosphatase. Domain 2"/>
    <property type="match status" value="1"/>
</dbReference>
<dbReference type="EMBL" id="CP008796">
    <property type="protein sequence ID" value="AIH04422.1"/>
    <property type="molecule type" value="Genomic_DNA"/>
</dbReference>
<dbReference type="Pfam" id="PF02541">
    <property type="entry name" value="Ppx-GppA"/>
    <property type="match status" value="1"/>
</dbReference>
<organism evidence="5 6">
    <name type="scientific">Thermodesulfobacterium commune DSM 2178</name>
    <dbReference type="NCBI Taxonomy" id="289377"/>
    <lineage>
        <taxon>Bacteria</taxon>
        <taxon>Pseudomonadati</taxon>
        <taxon>Thermodesulfobacteriota</taxon>
        <taxon>Thermodesulfobacteria</taxon>
        <taxon>Thermodesulfobacteriales</taxon>
        <taxon>Thermodesulfobacteriaceae</taxon>
        <taxon>Thermodesulfobacterium</taxon>
    </lineage>
</organism>
<comment type="similarity">
    <text evidence="1 3">Belongs to the bacterial histone-like protein family.</text>
</comment>
<feature type="domain" description="Ppx/GppA phosphatase N-terminal" evidence="4">
    <location>
        <begin position="119"/>
        <end position="395"/>
    </location>
</feature>
<sequence>MNRSDLIESLSLKFSDLELEKEDLKIIVELFFETLKEEIKKGNRIEFRDFGVFELKKNKGLIFKNPKNQQSYYVKNKLRVIFKLGKEFKERLNLPFFAALDLGTQTFRICLGKKIQDQVYFLTRNRENVRLGEGLTNQEITEEAFKKGIETLRNFKDLMETYEVKDYRAVGTAIFRKAKNAQEFLTEAKKIGIAIEVISPEEEVLLSLKGVLYGLQSQGLVDKKFLVVDIGGGSTEFVLSEKGTPKWIKSLDIGAVWLKDLFQLRYPVNSKVFKSIMEYLSDKLVDLPKEEVDYVIFTGGTASLLGALDLKLKIYSPYSLNGHKISKDRIEIIVKKLANSDLERISKIKGMEKGREDIALPGALICWSVLEYFKKDFLILSVYGILEGALLSLIERYN</sequence>
<name>A0A075X0A0_9BACT</name>
<dbReference type="InterPro" id="IPR003695">
    <property type="entry name" value="Ppx_GppA_N"/>
</dbReference>
<dbReference type="STRING" id="289377.HL41_06670"/>